<feature type="domain" description="OBG-type G" evidence="3">
    <location>
        <begin position="2"/>
        <end position="270"/>
    </location>
</feature>
<dbReference type="InterPro" id="IPR013646">
    <property type="entry name" value="YGR210-like_G4"/>
</dbReference>
<dbReference type="Pfam" id="PF01926">
    <property type="entry name" value="MMR_HSR1"/>
    <property type="match status" value="1"/>
</dbReference>
<dbReference type="InterPro" id="IPR012675">
    <property type="entry name" value="Beta-grasp_dom_sf"/>
</dbReference>
<dbReference type="SUPFAM" id="SSF81271">
    <property type="entry name" value="TGS-like"/>
    <property type="match status" value="1"/>
</dbReference>
<dbReference type="PANTHER" id="PTHR23305:SF1">
    <property type="entry name" value="OBG-TYPE G DOMAIN-CONTAINING PROTEIN"/>
    <property type="match status" value="1"/>
</dbReference>
<evidence type="ECO:0000259" key="3">
    <source>
        <dbReference type="PROSITE" id="PS51710"/>
    </source>
</evidence>
<dbReference type="Gene3D" id="1.10.8.470">
    <property type="match status" value="1"/>
</dbReference>
<dbReference type="SUPFAM" id="SSF52540">
    <property type="entry name" value="P-loop containing nucleoside triphosphate hydrolases"/>
    <property type="match status" value="1"/>
</dbReference>
<reference evidence="4 5" key="1">
    <citation type="submission" date="2017-04" db="EMBL/GenBank/DDBJ databases">
        <title>Draft Aigarchaeota genome from a New Zealand hot spring.</title>
        <authorList>
            <person name="Reysenbach A.-L."/>
            <person name="Donaho J.A."/>
            <person name="Gerhart J."/>
            <person name="Kelley J.F."/>
            <person name="Kouba K."/>
            <person name="Podar M."/>
            <person name="Stott M."/>
        </authorList>
    </citation>
    <scope>NUCLEOTIDE SEQUENCE [LARGE SCALE GENOMIC DNA]</scope>
    <source>
        <strain evidence="4">NZ13_MG1</strain>
    </source>
</reference>
<dbReference type="FunFam" id="3.10.20.30:FF:000002">
    <property type="entry name" value="GTP pyrophosphokinase (RelA/SpoT)"/>
    <property type="match status" value="1"/>
</dbReference>
<dbReference type="CDD" id="cd01899">
    <property type="entry name" value="Ygr210"/>
    <property type="match status" value="1"/>
</dbReference>
<keyword evidence="2" id="KW-0547">Nucleotide-binding</keyword>
<comment type="caution">
    <text evidence="4">The sequence shown here is derived from an EMBL/GenBank/DDBJ whole genome shotgun (WGS) entry which is preliminary data.</text>
</comment>
<dbReference type="InterPro" id="IPR006073">
    <property type="entry name" value="GTP-bd"/>
</dbReference>
<dbReference type="GO" id="GO:0016887">
    <property type="term" value="F:ATP hydrolysis activity"/>
    <property type="evidence" value="ECO:0007669"/>
    <property type="project" value="TreeGrafter"/>
</dbReference>
<protein>
    <submittedName>
        <fullName evidence="4">Redox-regulated ATPase YchF</fullName>
    </submittedName>
</protein>
<dbReference type="Proteomes" id="UP000244066">
    <property type="component" value="Unassembled WGS sequence"/>
</dbReference>
<dbReference type="PROSITE" id="PS51710">
    <property type="entry name" value="G_OBG"/>
    <property type="match status" value="1"/>
</dbReference>
<dbReference type="Gene3D" id="3.10.20.30">
    <property type="match status" value="1"/>
</dbReference>
<dbReference type="InterPro" id="IPR004095">
    <property type="entry name" value="TGS"/>
</dbReference>
<evidence type="ECO:0000256" key="2">
    <source>
        <dbReference type="ARBA" id="ARBA00022741"/>
    </source>
</evidence>
<dbReference type="AlphaFoldDB" id="A0A2R7Y1G4"/>
<dbReference type="PRINTS" id="PR00326">
    <property type="entry name" value="GTP1OBG"/>
</dbReference>
<evidence type="ECO:0000313" key="4">
    <source>
        <dbReference type="EMBL" id="PUA31385.1"/>
    </source>
</evidence>
<dbReference type="Pfam" id="PF08438">
    <property type="entry name" value="YGR210-like_G4"/>
    <property type="match status" value="1"/>
</dbReference>
<dbReference type="GO" id="GO:0005525">
    <property type="term" value="F:GTP binding"/>
    <property type="evidence" value="ECO:0007669"/>
    <property type="project" value="InterPro"/>
</dbReference>
<dbReference type="GO" id="GO:0005737">
    <property type="term" value="C:cytoplasm"/>
    <property type="evidence" value="ECO:0007669"/>
    <property type="project" value="TreeGrafter"/>
</dbReference>
<sequence>MEITGIVGKANTGKSTLFSAMTLVPVQVANYPFTTIKPNVGITHLRIDCVCREFGVKDNPKNSLCINGVRLVPIQVIDCPGIVRGAHAGRGLGLQFLDEIRQASALIVVCDAAGATDADGRPVEPGTHDPVEDVRMVEEELAFWIAGMIEKDWRRICRAVENKQSTLVDELSNKLSGLGIAPSHIEQSILSLGINPNAPSKLGKNELLRLAMELRALSKPILVAANKVDIEGSEKGVERLRSAGYNVIPCSAEAERILRMAAEKGLVRYTPGDPCFEIVDSSKLTPQQKKTLEMIEARVLERWGSTGVQQLINVAYLEILGYIPVYPVEDADKLCDKHGNVLPDVYLLPKGSTARDLAYKIHSELGKGFLYAIDVRTKLRLGEKHQLKSGDVISIISTTKRG</sequence>
<dbReference type="InterPro" id="IPR031167">
    <property type="entry name" value="G_OBG"/>
</dbReference>
<accession>A0A2R7Y1G4</accession>
<proteinExistence type="inferred from homology"/>
<dbReference type="EMBL" id="NDWU01000018">
    <property type="protein sequence ID" value="PUA31385.1"/>
    <property type="molecule type" value="Genomic_DNA"/>
</dbReference>
<evidence type="ECO:0000256" key="1">
    <source>
        <dbReference type="ARBA" id="ARBA00007476"/>
    </source>
</evidence>
<dbReference type="NCBIfam" id="NF007171">
    <property type="entry name" value="PRK09602.1"/>
    <property type="match status" value="1"/>
</dbReference>
<organism evidence="4 5">
    <name type="scientific">Candidatus Terraquivivens tikiterensis</name>
    <dbReference type="NCBI Taxonomy" id="1980982"/>
    <lineage>
        <taxon>Archaea</taxon>
        <taxon>Nitrososphaerota</taxon>
        <taxon>Candidatus Wolframiiraptoraceae</taxon>
        <taxon>Candidatus Terraquivivens</taxon>
    </lineage>
</organism>
<dbReference type="InterPro" id="IPR027417">
    <property type="entry name" value="P-loop_NTPase"/>
</dbReference>
<dbReference type="InterPro" id="IPR012676">
    <property type="entry name" value="TGS-like"/>
</dbReference>
<dbReference type="Gene3D" id="3.40.50.300">
    <property type="entry name" value="P-loop containing nucleotide triphosphate hydrolases"/>
    <property type="match status" value="1"/>
</dbReference>
<name>A0A2R7Y1G4_9ARCH</name>
<gene>
    <name evidence="4" type="primary">ychF</name>
    <name evidence="4" type="ORF">B9J98_06395</name>
</gene>
<evidence type="ECO:0000313" key="5">
    <source>
        <dbReference type="Proteomes" id="UP000244066"/>
    </source>
</evidence>
<comment type="similarity">
    <text evidence="1">Belongs to the RelA/SpoT family.</text>
</comment>
<dbReference type="PANTHER" id="PTHR23305">
    <property type="entry name" value="OBG GTPASE FAMILY"/>
    <property type="match status" value="1"/>
</dbReference>
<dbReference type="Pfam" id="PF02824">
    <property type="entry name" value="TGS"/>
    <property type="match status" value="1"/>
</dbReference>
<dbReference type="CDD" id="cd01669">
    <property type="entry name" value="TGS_MJ1332_like"/>
    <property type="match status" value="1"/>
</dbReference>